<feature type="compositionally biased region" description="Basic residues" evidence="12">
    <location>
        <begin position="456"/>
        <end position="467"/>
    </location>
</feature>
<feature type="compositionally biased region" description="Low complexity" evidence="12">
    <location>
        <begin position="598"/>
        <end position="611"/>
    </location>
</feature>
<name>A0A7R9KYW8_9ACAR</name>
<dbReference type="EMBL" id="OC864896">
    <property type="protein sequence ID" value="CAD7632017.1"/>
    <property type="molecule type" value="Genomic_DNA"/>
</dbReference>
<keyword evidence="9 10" id="KW-0539">Nucleus</keyword>
<evidence type="ECO:0000256" key="9">
    <source>
        <dbReference type="ARBA" id="ARBA00023242"/>
    </source>
</evidence>
<keyword evidence="5" id="KW-0862">Zinc</keyword>
<evidence type="ECO:0000256" key="2">
    <source>
        <dbReference type="ARBA" id="ARBA00022491"/>
    </source>
</evidence>
<evidence type="ECO:0000256" key="4">
    <source>
        <dbReference type="ARBA" id="ARBA00022771"/>
    </source>
</evidence>
<dbReference type="PANTHER" id="PTHR45796">
    <property type="entry name" value="FORKHEAD BOX P, ISOFORM C"/>
    <property type="match status" value="1"/>
</dbReference>
<dbReference type="Proteomes" id="UP000759131">
    <property type="component" value="Unassembled WGS sequence"/>
</dbReference>
<evidence type="ECO:0000313" key="14">
    <source>
        <dbReference type="EMBL" id="CAD7632017.1"/>
    </source>
</evidence>
<feature type="compositionally biased region" description="Pro residues" evidence="12">
    <location>
        <begin position="221"/>
        <end position="231"/>
    </location>
</feature>
<dbReference type="Pfam" id="PF16159">
    <property type="entry name" value="FOXP-CC"/>
    <property type="match status" value="1"/>
</dbReference>
<dbReference type="InterPro" id="IPR036388">
    <property type="entry name" value="WH-like_DNA-bd_sf"/>
</dbReference>
<keyword evidence="4" id="KW-0863">Zinc-finger</keyword>
<feature type="non-terminal residue" evidence="14">
    <location>
        <position position="1"/>
    </location>
</feature>
<dbReference type="InterPro" id="IPR036390">
    <property type="entry name" value="WH_DNA-bd_sf"/>
</dbReference>
<evidence type="ECO:0000259" key="13">
    <source>
        <dbReference type="PROSITE" id="PS50039"/>
    </source>
</evidence>
<dbReference type="GO" id="GO:0005634">
    <property type="term" value="C:nucleus"/>
    <property type="evidence" value="ECO:0007669"/>
    <property type="project" value="UniProtKB-SubCell"/>
</dbReference>
<dbReference type="GO" id="GO:0000978">
    <property type="term" value="F:RNA polymerase II cis-regulatory region sequence-specific DNA binding"/>
    <property type="evidence" value="ECO:0007669"/>
    <property type="project" value="TreeGrafter"/>
</dbReference>
<evidence type="ECO:0000256" key="12">
    <source>
        <dbReference type="SAM" id="MobiDB-lite"/>
    </source>
</evidence>
<sequence length="624" mass="67422">MPVSAQHQANDELIGNLLLTSNKANGLSATAAALNTLSGYTNGDNNGHQNDGPDLQSVLYRHNMCKWPGCEQMCDDYGQFIKHLNMEHGLDDRSTAHVRVQLEVVQQLEQQLDREKERLSAMMQHLHDKHRAAQQSAAAPPVTTASSRLGQQLPLQFKHLMHDSGGQLVGGIGSGIKGSDTDALERQYLAGMGPNGLSAHSPPAHYLDEKLAAIRKASMITPPPTGPPSPPLMSSGPRRRLSDKSGAASGGPTLPSPLILTAGNNNGSNGSNNSRDYDKEMGLSGNGGQSGGGSLPDSPARRRIAERSNLDITEEITRNREFYKNAEVRPPFTYASLIRQAIIESNDKQLTLNEIYNWFQNTFCYFRRNAATWKNAVRHNLSLHKCFMRVENVKGAVWTVDEIEFYKRRPQRLQERIGSGGSSGGGAAGGDDDFNNYWGSDCDTDMPASAPAPPPSKKHMARGRPKRSALTINRSVSLTSGGTVTDHHNRSAAILGSVGSAVNSPPNSAPIAYGDHSLNVSLQALTDHTALPPFLRGLTGRLVKLEERVADKEFDDNSGDNNDNNDRNAVNVTNASVADDNSLAIDMKTSINSNPSDNCINDNKTNSNNNNKESVAIDSDGADH</sequence>
<comment type="subcellular location">
    <subcellularLocation>
        <location evidence="1 10">Nucleus</location>
    </subcellularLocation>
</comment>
<evidence type="ECO:0000256" key="3">
    <source>
        <dbReference type="ARBA" id="ARBA00022723"/>
    </source>
</evidence>
<dbReference type="Pfam" id="PF00250">
    <property type="entry name" value="Forkhead"/>
    <property type="match status" value="1"/>
</dbReference>
<dbReference type="InterPro" id="IPR001766">
    <property type="entry name" value="Fork_head_dom"/>
</dbReference>
<evidence type="ECO:0000313" key="15">
    <source>
        <dbReference type="Proteomes" id="UP000759131"/>
    </source>
</evidence>
<feature type="region of interest" description="Disordered" evidence="12">
    <location>
        <begin position="553"/>
        <end position="575"/>
    </location>
</feature>
<dbReference type="EMBL" id="CAJPIZ010010321">
    <property type="protein sequence ID" value="CAG2112447.1"/>
    <property type="molecule type" value="Genomic_DNA"/>
</dbReference>
<gene>
    <name evidence="14" type="ORF">OSB1V03_LOCUS12424</name>
</gene>
<evidence type="ECO:0000256" key="10">
    <source>
        <dbReference type="PROSITE-ProRule" id="PRU00089"/>
    </source>
</evidence>
<dbReference type="GO" id="GO:0000981">
    <property type="term" value="F:DNA-binding transcription factor activity, RNA polymerase II-specific"/>
    <property type="evidence" value="ECO:0007669"/>
    <property type="project" value="TreeGrafter"/>
</dbReference>
<dbReference type="AlphaFoldDB" id="A0A7R9KYW8"/>
<evidence type="ECO:0000256" key="5">
    <source>
        <dbReference type="ARBA" id="ARBA00022833"/>
    </source>
</evidence>
<protein>
    <recommendedName>
        <fullName evidence="13">Fork-head domain-containing protein</fullName>
    </recommendedName>
</protein>
<dbReference type="PRINTS" id="PR00053">
    <property type="entry name" value="FORKHEAD"/>
</dbReference>
<keyword evidence="8" id="KW-0804">Transcription</keyword>
<dbReference type="PROSITE" id="PS00658">
    <property type="entry name" value="FORK_HEAD_2"/>
    <property type="match status" value="1"/>
</dbReference>
<reference evidence="14" key="1">
    <citation type="submission" date="2020-11" db="EMBL/GenBank/DDBJ databases">
        <authorList>
            <person name="Tran Van P."/>
        </authorList>
    </citation>
    <scope>NUCLEOTIDE SEQUENCE</scope>
</reference>
<evidence type="ECO:0000256" key="1">
    <source>
        <dbReference type="ARBA" id="ARBA00004123"/>
    </source>
</evidence>
<feature type="domain" description="Fork-head" evidence="13">
    <location>
        <begin position="329"/>
        <end position="402"/>
    </location>
</feature>
<keyword evidence="3" id="KW-0479">Metal-binding</keyword>
<dbReference type="Gene3D" id="1.20.5.340">
    <property type="match status" value="1"/>
</dbReference>
<feature type="DNA-binding region" description="Fork-head" evidence="10">
    <location>
        <begin position="329"/>
        <end position="402"/>
    </location>
</feature>
<dbReference type="InterPro" id="IPR047412">
    <property type="entry name" value="FH_FOXP1_P2"/>
</dbReference>
<keyword evidence="7 10" id="KW-0238">DNA-binding</keyword>
<feature type="compositionally biased region" description="Low complexity" evidence="12">
    <location>
        <begin position="559"/>
        <end position="574"/>
    </location>
</feature>
<feature type="compositionally biased region" description="Gly residues" evidence="12">
    <location>
        <begin position="284"/>
        <end position="294"/>
    </location>
</feature>
<keyword evidence="15" id="KW-1185">Reference proteome</keyword>
<accession>A0A7R9KYW8</accession>
<keyword evidence="2" id="KW-0678">Repressor</keyword>
<evidence type="ECO:0000256" key="11">
    <source>
        <dbReference type="SAM" id="Coils"/>
    </source>
</evidence>
<dbReference type="InterPro" id="IPR030456">
    <property type="entry name" value="TF_fork_head_CS_2"/>
</dbReference>
<dbReference type="PANTHER" id="PTHR45796:SF4">
    <property type="entry name" value="FORKHEAD BOX P, ISOFORM C"/>
    <property type="match status" value="1"/>
</dbReference>
<keyword evidence="6" id="KW-0805">Transcription regulation</keyword>
<dbReference type="InterPro" id="IPR032354">
    <property type="entry name" value="FOXP-CC"/>
</dbReference>
<evidence type="ECO:0000256" key="7">
    <source>
        <dbReference type="ARBA" id="ARBA00023125"/>
    </source>
</evidence>
<dbReference type="FunFam" id="1.20.5.340:FF:000005">
    <property type="entry name" value="Forkhead box P1, isoform CRA_f"/>
    <property type="match status" value="1"/>
</dbReference>
<evidence type="ECO:0000256" key="6">
    <source>
        <dbReference type="ARBA" id="ARBA00023015"/>
    </source>
</evidence>
<dbReference type="OrthoDB" id="5830876at2759"/>
<dbReference type="FunFam" id="1.10.10.10:FF:000010">
    <property type="entry name" value="Forkhead box P2 isoform B"/>
    <property type="match status" value="1"/>
</dbReference>
<evidence type="ECO:0000256" key="8">
    <source>
        <dbReference type="ARBA" id="ARBA00023163"/>
    </source>
</evidence>
<dbReference type="Gene3D" id="1.10.10.10">
    <property type="entry name" value="Winged helix-like DNA-binding domain superfamily/Winged helix DNA-binding domain"/>
    <property type="match status" value="1"/>
</dbReference>
<dbReference type="SUPFAM" id="SSF46785">
    <property type="entry name" value="Winged helix' DNA-binding domain"/>
    <property type="match status" value="1"/>
</dbReference>
<dbReference type="GO" id="GO:0008270">
    <property type="term" value="F:zinc ion binding"/>
    <property type="evidence" value="ECO:0007669"/>
    <property type="project" value="UniProtKB-KW"/>
</dbReference>
<feature type="coiled-coil region" evidence="11">
    <location>
        <begin position="98"/>
        <end position="129"/>
    </location>
</feature>
<keyword evidence="11" id="KW-0175">Coiled coil</keyword>
<dbReference type="PROSITE" id="PS50039">
    <property type="entry name" value="FORK_HEAD_3"/>
    <property type="match status" value="1"/>
</dbReference>
<organism evidence="14">
    <name type="scientific">Medioppia subpectinata</name>
    <dbReference type="NCBI Taxonomy" id="1979941"/>
    <lineage>
        <taxon>Eukaryota</taxon>
        <taxon>Metazoa</taxon>
        <taxon>Ecdysozoa</taxon>
        <taxon>Arthropoda</taxon>
        <taxon>Chelicerata</taxon>
        <taxon>Arachnida</taxon>
        <taxon>Acari</taxon>
        <taxon>Acariformes</taxon>
        <taxon>Sarcoptiformes</taxon>
        <taxon>Oribatida</taxon>
        <taxon>Brachypylina</taxon>
        <taxon>Oppioidea</taxon>
        <taxon>Oppiidae</taxon>
        <taxon>Medioppia</taxon>
    </lineage>
</organism>
<feature type="region of interest" description="Disordered" evidence="12">
    <location>
        <begin position="443"/>
        <end position="473"/>
    </location>
</feature>
<feature type="region of interest" description="Disordered" evidence="12">
    <location>
        <begin position="588"/>
        <end position="624"/>
    </location>
</feature>
<feature type="compositionally biased region" description="Low complexity" evidence="12">
    <location>
        <begin position="263"/>
        <end position="274"/>
    </location>
</feature>
<dbReference type="SMART" id="SM00339">
    <property type="entry name" value="FH"/>
    <property type="match status" value="1"/>
</dbReference>
<feature type="region of interest" description="Disordered" evidence="12">
    <location>
        <begin position="219"/>
        <end position="303"/>
    </location>
</feature>
<dbReference type="InterPro" id="IPR050998">
    <property type="entry name" value="FOXP"/>
</dbReference>
<proteinExistence type="predicted"/>
<dbReference type="CDD" id="cd20065">
    <property type="entry name" value="FH_FOXP2"/>
    <property type="match status" value="1"/>
</dbReference>